<dbReference type="EMBL" id="DS022311">
    <property type="protein sequence ID" value="OAJ43868.1"/>
    <property type="molecule type" value="Genomic_DNA"/>
</dbReference>
<evidence type="ECO:0000256" key="1">
    <source>
        <dbReference type="SAM" id="Coils"/>
    </source>
</evidence>
<feature type="chain" id="PRO_5008077902" evidence="2">
    <location>
        <begin position="21"/>
        <end position="272"/>
    </location>
</feature>
<dbReference type="VEuPathDB" id="FungiDB:BDEG_27181"/>
<accession>A0A177WUW1</accession>
<name>A0A177WUW1_BATDL</name>
<reference evidence="3 4" key="2">
    <citation type="submission" date="2016-05" db="EMBL/GenBank/DDBJ databases">
        <title>Lineage-specific infection strategies underlie the spectrum of fungal disease in amphibians.</title>
        <authorList>
            <person name="Cuomo C.A."/>
            <person name="Farrer R.A."/>
            <person name="James T."/>
            <person name="Longcore J."/>
            <person name="Birren B."/>
        </authorList>
    </citation>
    <scope>NUCLEOTIDE SEQUENCE [LARGE SCALE GENOMIC DNA]</scope>
    <source>
        <strain evidence="3 4">JEL423</strain>
    </source>
</reference>
<gene>
    <name evidence="3" type="ORF">BDEG_27181</name>
</gene>
<evidence type="ECO:0000256" key="2">
    <source>
        <dbReference type="SAM" id="SignalP"/>
    </source>
</evidence>
<sequence>MKLPIAVLPSILFTCSVTIATPVIPGVSTSVNPNSLTVFSTAATNVKSISMEILNFNGVTTVNLDEFTAIEQGLIKNYAKKKKDHQKTQEILDSVKNTITDQKERVAGLNEKYQQSMRKPREKHHGLKHKDKLKNLKPELEAQSSELAKLQKQKDVLESKYSAVSLELTQEERKVVLFLFGRFINSLSIRLYVYFESGLFIITLDYMLYDTMLNSQLELEGKSASQSLTYDGEMENFDTQHPPSEETHIPIAEPVRATSSIGKIVEYLENLF</sequence>
<keyword evidence="1" id="KW-0175">Coiled coil</keyword>
<dbReference type="Proteomes" id="UP000077115">
    <property type="component" value="Unassembled WGS sequence"/>
</dbReference>
<reference evidence="3 4" key="1">
    <citation type="submission" date="2006-10" db="EMBL/GenBank/DDBJ databases">
        <title>The Genome Sequence of Batrachochytrium dendrobatidis JEL423.</title>
        <authorList>
            <consortium name="The Broad Institute Genome Sequencing Platform"/>
            <person name="Birren B."/>
            <person name="Lander E."/>
            <person name="Galagan J."/>
            <person name="Cuomo C."/>
            <person name="Devon K."/>
            <person name="Jaffe D."/>
            <person name="Butler J."/>
            <person name="Alvarez P."/>
            <person name="Gnerre S."/>
            <person name="Grabherr M."/>
            <person name="Kleber M."/>
            <person name="Mauceli E."/>
            <person name="Brockman W."/>
            <person name="Young S."/>
            <person name="LaButti K."/>
            <person name="Sykes S."/>
            <person name="DeCaprio D."/>
            <person name="Crawford M."/>
            <person name="Koehrsen M."/>
            <person name="Engels R."/>
            <person name="Montgomery P."/>
            <person name="Pearson M."/>
            <person name="Howarth C."/>
            <person name="Larson L."/>
            <person name="White J."/>
            <person name="O'Leary S."/>
            <person name="Kodira C."/>
            <person name="Zeng Q."/>
            <person name="Yandava C."/>
            <person name="Alvarado L."/>
            <person name="Longcore J."/>
            <person name="James T."/>
        </authorList>
    </citation>
    <scope>NUCLEOTIDE SEQUENCE [LARGE SCALE GENOMIC DNA]</scope>
    <source>
        <strain evidence="3 4">JEL423</strain>
    </source>
</reference>
<feature type="coiled-coil region" evidence="1">
    <location>
        <begin position="92"/>
        <end position="167"/>
    </location>
</feature>
<dbReference type="AlphaFoldDB" id="A0A177WUW1"/>
<proteinExistence type="predicted"/>
<evidence type="ECO:0000313" key="3">
    <source>
        <dbReference type="EMBL" id="OAJ43868.1"/>
    </source>
</evidence>
<feature type="signal peptide" evidence="2">
    <location>
        <begin position="1"/>
        <end position="20"/>
    </location>
</feature>
<keyword evidence="2" id="KW-0732">Signal</keyword>
<protein>
    <submittedName>
        <fullName evidence="3">Uncharacterized protein</fullName>
    </submittedName>
</protein>
<organism evidence="3 4">
    <name type="scientific">Batrachochytrium dendrobatidis (strain JEL423)</name>
    <dbReference type="NCBI Taxonomy" id="403673"/>
    <lineage>
        <taxon>Eukaryota</taxon>
        <taxon>Fungi</taxon>
        <taxon>Fungi incertae sedis</taxon>
        <taxon>Chytridiomycota</taxon>
        <taxon>Chytridiomycota incertae sedis</taxon>
        <taxon>Chytridiomycetes</taxon>
        <taxon>Rhizophydiales</taxon>
        <taxon>Rhizophydiales incertae sedis</taxon>
        <taxon>Batrachochytrium</taxon>
    </lineage>
</organism>
<evidence type="ECO:0000313" key="4">
    <source>
        <dbReference type="Proteomes" id="UP000077115"/>
    </source>
</evidence>